<dbReference type="InterPro" id="IPR000795">
    <property type="entry name" value="T_Tr_GTP-bd_dom"/>
</dbReference>
<evidence type="ECO:0000259" key="4">
    <source>
        <dbReference type="Pfam" id="PF09107"/>
    </source>
</evidence>
<evidence type="ECO:0000313" key="6">
    <source>
        <dbReference type="Proteomes" id="UP000501240"/>
    </source>
</evidence>
<dbReference type="Gene3D" id="1.10.10.10">
    <property type="entry name" value="Winged helix-like DNA-binding domain superfamily/Winged helix DNA-binding domain"/>
    <property type="match status" value="1"/>
</dbReference>
<dbReference type="PANTHER" id="PTHR43721:SF22">
    <property type="entry name" value="ELONGATION FACTOR TU, MITOCHONDRIAL"/>
    <property type="match status" value="1"/>
</dbReference>
<dbReference type="Gene3D" id="2.40.30.10">
    <property type="entry name" value="Translation factors"/>
    <property type="match status" value="1"/>
</dbReference>
<dbReference type="InterPro" id="IPR027417">
    <property type="entry name" value="P-loop_NTPase"/>
</dbReference>
<evidence type="ECO:0000256" key="2">
    <source>
        <dbReference type="SAM" id="MobiDB-lite"/>
    </source>
</evidence>
<dbReference type="RefSeq" id="WP_246342690.1">
    <property type="nucleotide sequence ID" value="NZ_CP053892.1"/>
</dbReference>
<name>A0A7D3VPE7_ACTVE</name>
<feature type="region of interest" description="Disordered" evidence="2">
    <location>
        <begin position="441"/>
        <end position="608"/>
    </location>
</feature>
<dbReference type="GO" id="GO:0001514">
    <property type="term" value="P:selenocysteine incorporation"/>
    <property type="evidence" value="ECO:0007669"/>
    <property type="project" value="InterPro"/>
</dbReference>
<protein>
    <submittedName>
        <fullName evidence="5">Selenocysteine-specific translation elongation factor</fullName>
    </submittedName>
</protein>
<dbReference type="Pfam" id="PF09107">
    <property type="entry name" value="WHD_3rd_SelB"/>
    <property type="match status" value="1"/>
</dbReference>
<dbReference type="SUPFAM" id="SSF50447">
    <property type="entry name" value="Translation proteins"/>
    <property type="match status" value="1"/>
</dbReference>
<dbReference type="Pfam" id="PF00009">
    <property type="entry name" value="GTP_EFTU"/>
    <property type="match status" value="1"/>
</dbReference>
<dbReference type="GO" id="GO:0005525">
    <property type="term" value="F:GTP binding"/>
    <property type="evidence" value="ECO:0007669"/>
    <property type="project" value="UniProtKB-KW"/>
</dbReference>
<dbReference type="Proteomes" id="UP000501240">
    <property type="component" value="Chromosome"/>
</dbReference>
<dbReference type="AlphaFoldDB" id="A0A7D3VPE7"/>
<feature type="compositionally biased region" description="Low complexity" evidence="2">
    <location>
        <begin position="533"/>
        <end position="586"/>
    </location>
</feature>
<feature type="domain" description="Elongation factor SelB fourth winged-helix" evidence="4">
    <location>
        <begin position="674"/>
        <end position="714"/>
    </location>
</feature>
<keyword evidence="1" id="KW-0547">Nucleotide-binding</keyword>
<evidence type="ECO:0000313" key="5">
    <source>
        <dbReference type="EMBL" id="QKG19475.1"/>
    </source>
</evidence>
<keyword evidence="6" id="KW-1185">Reference proteome</keyword>
<dbReference type="InterPro" id="IPR015191">
    <property type="entry name" value="SelB_WHD4"/>
</dbReference>
<dbReference type="InterPro" id="IPR009000">
    <property type="entry name" value="Transl_B-barrel_sf"/>
</dbReference>
<organism evidence="5 6">
    <name type="scientific">Actinomadura verrucosospora</name>
    <dbReference type="NCBI Taxonomy" id="46165"/>
    <lineage>
        <taxon>Bacteria</taxon>
        <taxon>Bacillati</taxon>
        <taxon>Actinomycetota</taxon>
        <taxon>Actinomycetes</taxon>
        <taxon>Streptosporangiales</taxon>
        <taxon>Thermomonosporaceae</taxon>
        <taxon>Actinomadura</taxon>
    </lineage>
</organism>
<feature type="compositionally biased region" description="Low complexity" evidence="2">
    <location>
        <begin position="496"/>
        <end position="524"/>
    </location>
</feature>
<keyword evidence="1" id="KW-0342">GTP-binding</keyword>
<dbReference type="GO" id="GO:0003924">
    <property type="term" value="F:GTPase activity"/>
    <property type="evidence" value="ECO:0007669"/>
    <property type="project" value="InterPro"/>
</dbReference>
<keyword evidence="5" id="KW-0648">Protein biosynthesis</keyword>
<reference evidence="5 6" key="1">
    <citation type="submission" date="2020-05" db="EMBL/GenBank/DDBJ databases">
        <title>Actinomadura verrucosospora NRRL-B18236 (PFL_A860) Genome sequencing and assembly.</title>
        <authorList>
            <person name="Samborskyy M."/>
        </authorList>
    </citation>
    <scope>NUCLEOTIDE SEQUENCE [LARGE SCALE GENOMIC DNA]</scope>
    <source>
        <strain evidence="5 6">NRRL:B18236</strain>
    </source>
</reference>
<feature type="domain" description="Tr-type G" evidence="3">
    <location>
        <begin position="38"/>
        <end position="149"/>
    </location>
</feature>
<dbReference type="InterPro" id="IPR036388">
    <property type="entry name" value="WH-like_DNA-bd_sf"/>
</dbReference>
<gene>
    <name evidence="5" type="ORF">ACTIVE_1111</name>
</gene>
<feature type="compositionally biased region" description="Pro residues" evidence="2">
    <location>
        <begin position="449"/>
        <end position="460"/>
    </location>
</feature>
<dbReference type="GO" id="GO:0005737">
    <property type="term" value="C:cytoplasm"/>
    <property type="evidence" value="ECO:0007669"/>
    <property type="project" value="InterPro"/>
</dbReference>
<feature type="compositionally biased region" description="Low complexity" evidence="2">
    <location>
        <begin position="461"/>
        <end position="489"/>
    </location>
</feature>
<evidence type="ECO:0000256" key="1">
    <source>
        <dbReference type="ARBA" id="ARBA00023134"/>
    </source>
</evidence>
<dbReference type="GO" id="GO:0003746">
    <property type="term" value="F:translation elongation factor activity"/>
    <property type="evidence" value="ECO:0007669"/>
    <property type="project" value="UniProtKB-KW"/>
</dbReference>
<dbReference type="GO" id="GO:0003723">
    <property type="term" value="F:RNA binding"/>
    <property type="evidence" value="ECO:0007669"/>
    <property type="project" value="InterPro"/>
</dbReference>
<sequence length="715" mass="72451">MQVFATAGHQGHGKSALVRALTGMEPEEPGAWTELPSGRRLAFVDVPGDERSVPAMLAGAGAVPAVLFAVAADEGWMPQSQEHLDALAALGVRAGVLAVTRADVADPKLALRQARDRLAGTPLGGVEAVAVSTVTGAGLDELAAALDRLAGRLPVPDPGAPVRLWLEHAFTAGRQSVVTGTLAAGTVTVGDELLLMPAGRRVRVRTIGSTGGPRESAAGVSRVVLTLRDAGRVGAGMALVTPDRWSLTTCVDVRTRFGEASGRLARRMTLHIGAAAVPVRLRPLGPDTARLTLNARLALHIGDTALLRDPERRAIAGVSVLDVRPPTLVRRDAGAARARELATWPDRPDGALVLRRHGVLRASELGLMGCAPPDAAVALDGGWLADPDHWEALHGRLAEEAARHAAATPHAPGVPLETARLRLGLPARQLVAALVRPPLRLDGGRIHAPTPPAPAEPTPPTETTAAPPTTTAPPTAATPPAVARSSTAAAPPPEATSPDRAAGGPPTAAAFSPAAAPRTSAAPPSGVRSSDGAAAVTSVEAAPSTAAAPPGAASAGTSPDGAGATDVAVSTGSGAAVGAPVSDASDTPGRERASDGAAARSAEQAAMPPGLEAAVERLRADLARAPFDAPAEERLAELGLTGGALAAAERAGAVLRLRDGVVLLPGADHEALRILSALPQPFTPRQAGDALSTSRRVAVALLEHLDGLGLTERRR</sequence>
<proteinExistence type="predicted"/>
<keyword evidence="5" id="KW-0251">Elongation factor</keyword>
<dbReference type="InterPro" id="IPR050055">
    <property type="entry name" value="EF-Tu_GTPase"/>
</dbReference>
<dbReference type="SUPFAM" id="SSF52540">
    <property type="entry name" value="P-loop containing nucleoside triphosphate hydrolases"/>
    <property type="match status" value="1"/>
</dbReference>
<dbReference type="EMBL" id="CP053892">
    <property type="protein sequence ID" value="QKG19475.1"/>
    <property type="molecule type" value="Genomic_DNA"/>
</dbReference>
<dbReference type="PANTHER" id="PTHR43721">
    <property type="entry name" value="ELONGATION FACTOR TU-RELATED"/>
    <property type="match status" value="1"/>
</dbReference>
<accession>A0A7D3VPE7</accession>
<dbReference type="Gene3D" id="3.40.50.300">
    <property type="entry name" value="P-loop containing nucleotide triphosphate hydrolases"/>
    <property type="match status" value="1"/>
</dbReference>
<evidence type="ECO:0000259" key="3">
    <source>
        <dbReference type="Pfam" id="PF00009"/>
    </source>
</evidence>